<keyword evidence="1" id="KW-0812">Transmembrane</keyword>
<protein>
    <submittedName>
        <fullName evidence="2">Uncharacterized protein</fullName>
    </submittedName>
</protein>
<keyword evidence="1" id="KW-0472">Membrane</keyword>
<dbReference type="Proteomes" id="UP001596414">
    <property type="component" value="Unassembled WGS sequence"/>
</dbReference>
<name>A0ABD5X8J8_9EURY</name>
<keyword evidence="1" id="KW-1133">Transmembrane helix</keyword>
<organism evidence="2 3">
    <name type="scientific">Halovenus rubra</name>
    <dbReference type="NCBI Taxonomy" id="869890"/>
    <lineage>
        <taxon>Archaea</taxon>
        <taxon>Methanobacteriati</taxon>
        <taxon>Methanobacteriota</taxon>
        <taxon>Stenosarchaea group</taxon>
        <taxon>Halobacteria</taxon>
        <taxon>Halobacteriales</taxon>
        <taxon>Haloarculaceae</taxon>
        <taxon>Halovenus</taxon>
    </lineage>
</organism>
<evidence type="ECO:0000313" key="3">
    <source>
        <dbReference type="Proteomes" id="UP001596414"/>
    </source>
</evidence>
<comment type="caution">
    <text evidence="2">The sequence shown here is derived from an EMBL/GenBank/DDBJ whole genome shotgun (WGS) entry which is preliminary data.</text>
</comment>
<evidence type="ECO:0000313" key="2">
    <source>
        <dbReference type="EMBL" id="MFC7127456.1"/>
    </source>
</evidence>
<gene>
    <name evidence="2" type="ORF">ACFQJ7_15770</name>
</gene>
<feature type="transmembrane region" description="Helical" evidence="1">
    <location>
        <begin position="15"/>
        <end position="34"/>
    </location>
</feature>
<dbReference type="RefSeq" id="WP_267637906.1">
    <property type="nucleotide sequence ID" value="NZ_JAODIY010000011.1"/>
</dbReference>
<accession>A0ABD5X8J8</accession>
<dbReference type="AlphaFoldDB" id="A0ABD5X8J8"/>
<evidence type="ECO:0000256" key="1">
    <source>
        <dbReference type="SAM" id="Phobius"/>
    </source>
</evidence>
<reference evidence="2 3" key="1">
    <citation type="journal article" date="2014" name="Int. J. Syst. Evol. Microbiol.">
        <title>Complete genome sequence of Corynebacterium casei LMG S-19264T (=DSM 44701T), isolated from a smear-ripened cheese.</title>
        <authorList>
            <consortium name="US DOE Joint Genome Institute (JGI-PGF)"/>
            <person name="Walter F."/>
            <person name="Albersmeier A."/>
            <person name="Kalinowski J."/>
            <person name="Ruckert C."/>
        </authorList>
    </citation>
    <scope>NUCLEOTIDE SEQUENCE [LARGE SCALE GENOMIC DNA]</scope>
    <source>
        <strain evidence="2 3">CGMCC 4.7215</strain>
    </source>
</reference>
<dbReference type="EMBL" id="JBHSZQ010000050">
    <property type="protein sequence ID" value="MFC7127456.1"/>
    <property type="molecule type" value="Genomic_DNA"/>
</dbReference>
<proteinExistence type="predicted"/>
<sequence>MLLGGLSALGDEPGTALGGLLLGAGLLALGVKILQDAETTEKQKIKFITGDEAHQQIEVTLGSGVDDSVGAELSRILREQRS</sequence>